<sequence>MPPYLDTVTSFADVPVTDAGVDTVEFLKASEGVVGLFDLLGNAAFSVVQNDLSGNITKLKTRLAAAPGESTTLELLVKNEQGEKKRPATEGLLWLLRGLDFTCQAMQKLQADKSTEMTQAFTDSYQVTLRQYHNFVVRGIFGVAMKAVPYRATFFTKLCADPNGGAPATQEKLDVKFNSWLGALDSIVKRMQKFYEDGGYGKGF</sequence>
<name>A0ACC1T3J0_9APHY</name>
<evidence type="ECO:0000313" key="2">
    <source>
        <dbReference type="Proteomes" id="UP001148662"/>
    </source>
</evidence>
<keyword evidence="2" id="KW-1185">Reference proteome</keyword>
<accession>A0ACC1T3J0</accession>
<organism evidence="1 2">
    <name type="scientific">Phlebia brevispora</name>
    <dbReference type="NCBI Taxonomy" id="194682"/>
    <lineage>
        <taxon>Eukaryota</taxon>
        <taxon>Fungi</taxon>
        <taxon>Dikarya</taxon>
        <taxon>Basidiomycota</taxon>
        <taxon>Agaricomycotina</taxon>
        <taxon>Agaricomycetes</taxon>
        <taxon>Polyporales</taxon>
        <taxon>Meruliaceae</taxon>
        <taxon>Phlebia</taxon>
    </lineage>
</organism>
<reference evidence="1" key="1">
    <citation type="submission" date="2022-07" db="EMBL/GenBank/DDBJ databases">
        <title>Genome Sequence of Phlebia brevispora.</title>
        <authorList>
            <person name="Buettner E."/>
        </authorList>
    </citation>
    <scope>NUCLEOTIDE SEQUENCE</scope>
    <source>
        <strain evidence="1">MPL23</strain>
    </source>
</reference>
<dbReference type="EMBL" id="JANHOG010000663">
    <property type="protein sequence ID" value="KAJ3552422.1"/>
    <property type="molecule type" value="Genomic_DNA"/>
</dbReference>
<evidence type="ECO:0000313" key="1">
    <source>
        <dbReference type="EMBL" id="KAJ3552422.1"/>
    </source>
</evidence>
<comment type="caution">
    <text evidence="1">The sequence shown here is derived from an EMBL/GenBank/DDBJ whole genome shotgun (WGS) entry which is preliminary data.</text>
</comment>
<proteinExistence type="predicted"/>
<dbReference type="Proteomes" id="UP001148662">
    <property type="component" value="Unassembled WGS sequence"/>
</dbReference>
<gene>
    <name evidence="1" type="ORF">NM688_g4159</name>
</gene>
<protein>
    <submittedName>
        <fullName evidence="1">Uncharacterized protein</fullName>
    </submittedName>
</protein>